<dbReference type="Gene3D" id="3.90.550.10">
    <property type="entry name" value="Spore Coat Polysaccharide Biosynthesis Protein SpsA, Chain A"/>
    <property type="match status" value="1"/>
</dbReference>
<gene>
    <name evidence="3" type="ORF">COO09_01000</name>
</gene>
<accession>A0A2A4G179</accession>
<proteinExistence type="predicted"/>
<sequence>MTVGAILLAAGSARRMGEDKLLADLGGRPLVEHALEAILAAGLAGPLVAVAPGSMLVERWGTKARCVEVADHALGMGHSLAAAIEAAPLEWSAAIVFLGDMPFVRPDTLAMLAGRAMPNAIVRPAFGGEPGNPVLWGREHFPALARLTGDQGGRALLRALPVQLLECGDPGVLIDVDTPEALAEARRRPV</sequence>
<evidence type="ECO:0000313" key="4">
    <source>
        <dbReference type="Proteomes" id="UP000218934"/>
    </source>
</evidence>
<dbReference type="InterPro" id="IPR025877">
    <property type="entry name" value="MobA-like_NTP_Trfase"/>
</dbReference>
<dbReference type="InterPro" id="IPR029044">
    <property type="entry name" value="Nucleotide-diphossugar_trans"/>
</dbReference>
<dbReference type="KEGG" id="rdi:CMV14_11615"/>
<dbReference type="SUPFAM" id="SSF53448">
    <property type="entry name" value="Nucleotide-diphospho-sugar transferases"/>
    <property type="match status" value="1"/>
</dbReference>
<evidence type="ECO:0000313" key="3">
    <source>
        <dbReference type="EMBL" id="PCE44241.1"/>
    </source>
</evidence>
<dbReference type="CDD" id="cd04182">
    <property type="entry name" value="GT_2_like_f"/>
    <property type="match status" value="1"/>
</dbReference>
<dbReference type="GO" id="GO:0016779">
    <property type="term" value="F:nucleotidyltransferase activity"/>
    <property type="evidence" value="ECO:0007669"/>
    <property type="project" value="UniProtKB-ARBA"/>
</dbReference>
<dbReference type="OrthoDB" id="9779263at2"/>
<comment type="caution">
    <text evidence="3">The sequence shown here is derived from an EMBL/GenBank/DDBJ whole genome shotgun (WGS) entry which is preliminary data.</text>
</comment>
<dbReference type="RefSeq" id="WP_066959047.1">
    <property type="nucleotide sequence ID" value="NZ_CP023449.1"/>
</dbReference>
<evidence type="ECO:0000256" key="1">
    <source>
        <dbReference type="ARBA" id="ARBA00022842"/>
    </source>
</evidence>
<keyword evidence="1" id="KW-0460">Magnesium</keyword>
<dbReference type="EMBL" id="NWUF01000001">
    <property type="protein sequence ID" value="PCE44241.1"/>
    <property type="molecule type" value="Genomic_DNA"/>
</dbReference>
<dbReference type="Pfam" id="PF12804">
    <property type="entry name" value="NTP_transf_3"/>
    <property type="match status" value="1"/>
</dbReference>
<keyword evidence="4" id="KW-1185">Reference proteome</keyword>
<organism evidence="3 4">
    <name type="scientific">Rhizorhabdus dicambivorans</name>
    <dbReference type="NCBI Taxonomy" id="1850238"/>
    <lineage>
        <taxon>Bacteria</taxon>
        <taxon>Pseudomonadati</taxon>
        <taxon>Pseudomonadota</taxon>
        <taxon>Alphaproteobacteria</taxon>
        <taxon>Sphingomonadales</taxon>
        <taxon>Sphingomonadaceae</taxon>
        <taxon>Rhizorhabdus</taxon>
    </lineage>
</organism>
<evidence type="ECO:0000259" key="2">
    <source>
        <dbReference type="Pfam" id="PF12804"/>
    </source>
</evidence>
<dbReference type="PANTHER" id="PTHR43777">
    <property type="entry name" value="MOLYBDENUM COFACTOR CYTIDYLYLTRANSFERASE"/>
    <property type="match status" value="1"/>
</dbReference>
<dbReference type="Proteomes" id="UP000218934">
    <property type="component" value="Unassembled WGS sequence"/>
</dbReference>
<dbReference type="PANTHER" id="PTHR43777:SF1">
    <property type="entry name" value="MOLYBDENUM COFACTOR CYTIDYLYLTRANSFERASE"/>
    <property type="match status" value="1"/>
</dbReference>
<feature type="domain" description="MobA-like NTP transferase" evidence="2">
    <location>
        <begin position="5"/>
        <end position="160"/>
    </location>
</feature>
<dbReference type="AlphaFoldDB" id="A0A2A4G179"/>
<name>A0A2A4G179_9SPHN</name>
<keyword evidence="3" id="KW-0808">Transferase</keyword>
<reference evidence="3 4" key="1">
    <citation type="submission" date="2017-09" db="EMBL/GenBank/DDBJ databases">
        <title>The Catabolism of 3,6-Dichlorosalicylic acid is Initiated by the Cytochrome P450 Monooxygenase DsmABC in Rhizorhabdus dicambivorans Ndbn-20.</title>
        <authorList>
            <person name="Na L."/>
        </authorList>
    </citation>
    <scope>NUCLEOTIDE SEQUENCE [LARGE SCALE GENOMIC DNA]</scope>
    <source>
        <strain evidence="3 4">Ndbn-20m</strain>
    </source>
</reference>
<protein>
    <submittedName>
        <fullName evidence="3">Nucleotidyltransferase family protein</fullName>
    </submittedName>
</protein>